<name>A0A6P5EYL5_ANACO</name>
<accession>A0A6P5EYL5</accession>
<feature type="transmembrane region" description="Helical" evidence="3">
    <location>
        <begin position="387"/>
        <end position="408"/>
    </location>
</feature>
<feature type="compositionally biased region" description="Basic and acidic residues" evidence="2">
    <location>
        <begin position="164"/>
        <end position="181"/>
    </location>
</feature>
<evidence type="ECO:0000256" key="1">
    <source>
        <dbReference type="SAM" id="Coils"/>
    </source>
</evidence>
<sequence>MPTFTAIALDRLLEPGSRNASAKPPPAPPPPARAERLVPISSSARKVIPKRHVSPTLYATPESTPLPDSPSSASSFPPPSPYIINHKRRGPRLLKSLSQSDVGNIGAPPQLLPPLPLPLPLQPEQKLEVVNGNGAEEKSNGYRHEEKARRDDEQAKDPSSSDGIRGDEDSTKVVDVDVEKEGESEDFFDLQDSMSTVSNSENDDGNGADRSPKPTTPIGEFYDAFEEISSDGSARPSYRNIENELSQMRLNILMEIERRKQAEEALENLQSQWEKLSRQLSLVGLRLPAPPSIAEKGDQTGINPAEDLCQQITISRFVASAVGRGCSRAEVEAEMEPHIQLKNFEIARLWDRLQFYEAANREMSQRNQEAVEMARQQRHRRKRKQKWFWGSIGLAVTLGTAAIAWSYLPASRPEPNDGDDNTATMNTGRD</sequence>
<feature type="region of interest" description="Disordered" evidence="2">
    <location>
        <begin position="409"/>
        <end position="430"/>
    </location>
</feature>
<keyword evidence="3" id="KW-0812">Transmembrane</keyword>
<reference evidence="5 6" key="2">
    <citation type="submission" date="2025-04" db="UniProtKB">
        <authorList>
            <consortium name="RefSeq"/>
        </authorList>
    </citation>
    <scope>IDENTIFICATION</scope>
    <source>
        <tissue evidence="5 6">Leaf</tissue>
    </source>
</reference>
<feature type="compositionally biased region" description="Low complexity" evidence="2">
    <location>
        <begin position="63"/>
        <end position="75"/>
    </location>
</feature>
<gene>
    <name evidence="5 6" type="primary">LOC109710622</name>
</gene>
<dbReference type="RefSeq" id="XP_020088925.1">
    <property type="nucleotide sequence ID" value="XM_020233336.1"/>
</dbReference>
<reference evidence="4" key="1">
    <citation type="journal article" date="2015" name="Nat. Genet.">
        <title>The pineapple genome and the evolution of CAM photosynthesis.</title>
        <authorList>
            <person name="Ming R."/>
            <person name="VanBuren R."/>
            <person name="Wai C.M."/>
            <person name="Tang H."/>
            <person name="Schatz M.C."/>
            <person name="Bowers J.E."/>
            <person name="Lyons E."/>
            <person name="Wang M.L."/>
            <person name="Chen J."/>
            <person name="Biggers E."/>
            <person name="Zhang J."/>
            <person name="Huang L."/>
            <person name="Zhang L."/>
            <person name="Miao W."/>
            <person name="Zhang J."/>
            <person name="Ye Z."/>
            <person name="Miao C."/>
            <person name="Lin Z."/>
            <person name="Wang H."/>
            <person name="Zhou H."/>
            <person name="Yim W.C."/>
            <person name="Priest H.D."/>
            <person name="Zheng C."/>
            <person name="Woodhouse M."/>
            <person name="Edger P.P."/>
            <person name="Guyot R."/>
            <person name="Guo H.B."/>
            <person name="Guo H."/>
            <person name="Zheng G."/>
            <person name="Singh R."/>
            <person name="Sharma A."/>
            <person name="Min X."/>
            <person name="Zheng Y."/>
            <person name="Lee H."/>
            <person name="Gurtowski J."/>
            <person name="Sedlazeck F.J."/>
            <person name="Harkess A."/>
            <person name="McKain M.R."/>
            <person name="Liao Z."/>
            <person name="Fang J."/>
            <person name="Liu J."/>
            <person name="Zhang X."/>
            <person name="Zhang Q."/>
            <person name="Hu W."/>
            <person name="Qin Y."/>
            <person name="Wang K."/>
            <person name="Chen L.Y."/>
            <person name="Shirley N."/>
            <person name="Lin Y.R."/>
            <person name="Liu L.Y."/>
            <person name="Hernandez A.G."/>
            <person name="Wright C.L."/>
            <person name="Bulone V."/>
            <person name="Tuskan G.A."/>
            <person name="Heath K."/>
            <person name="Zee F."/>
            <person name="Moore P.H."/>
            <person name="Sunkar R."/>
            <person name="Leebens-Mack J.H."/>
            <person name="Mockler T."/>
            <person name="Bennetzen J.L."/>
            <person name="Freeling M."/>
            <person name="Sankoff D."/>
            <person name="Paterson A.H."/>
            <person name="Zhu X."/>
            <person name="Yang X."/>
            <person name="Smith J.A."/>
            <person name="Cushman J.C."/>
            <person name="Paull R.E."/>
            <person name="Yu Q."/>
        </authorList>
    </citation>
    <scope>NUCLEOTIDE SEQUENCE [LARGE SCALE GENOMIC DNA]</scope>
    <source>
        <strain evidence="4">cv. F153</strain>
    </source>
</reference>
<feature type="compositionally biased region" description="Basic and acidic residues" evidence="2">
    <location>
        <begin position="135"/>
        <end position="156"/>
    </location>
</feature>
<feature type="compositionally biased region" description="Pro residues" evidence="2">
    <location>
        <begin position="110"/>
        <end position="121"/>
    </location>
</feature>
<dbReference type="RefSeq" id="XP_020088926.1">
    <property type="nucleotide sequence ID" value="XM_020233337.1"/>
</dbReference>
<feature type="compositionally biased region" description="Pro residues" evidence="2">
    <location>
        <begin position="23"/>
        <end position="32"/>
    </location>
</feature>
<dbReference type="Gramene" id="Aco012776.1.mrna1">
    <property type="protein sequence ID" value="Aco012776.1.mrna1"/>
    <property type="gene ID" value="Aco012776.1.path1"/>
</dbReference>
<keyword evidence="4" id="KW-1185">Reference proteome</keyword>
<evidence type="ECO:0000313" key="6">
    <source>
        <dbReference type="RefSeq" id="XP_020088926.1"/>
    </source>
</evidence>
<dbReference type="GeneID" id="109710622"/>
<dbReference type="Proteomes" id="UP000515123">
    <property type="component" value="Linkage group 5"/>
</dbReference>
<feature type="compositionally biased region" description="Polar residues" evidence="2">
    <location>
        <begin position="421"/>
        <end position="430"/>
    </location>
</feature>
<evidence type="ECO:0000256" key="3">
    <source>
        <dbReference type="SAM" id="Phobius"/>
    </source>
</evidence>
<keyword evidence="1" id="KW-0175">Coiled coil</keyword>
<dbReference type="AlphaFoldDB" id="A0A6P5EYL5"/>
<keyword evidence="3" id="KW-0472">Membrane</keyword>
<evidence type="ECO:0000256" key="2">
    <source>
        <dbReference type="SAM" id="MobiDB-lite"/>
    </source>
</evidence>
<keyword evidence="3" id="KW-1133">Transmembrane helix</keyword>
<protein>
    <submittedName>
        <fullName evidence="5 6">Uncharacterized protein LOC109710622</fullName>
    </submittedName>
</protein>
<dbReference type="OrthoDB" id="1923043at2759"/>
<feature type="coiled-coil region" evidence="1">
    <location>
        <begin position="252"/>
        <end position="279"/>
    </location>
</feature>
<evidence type="ECO:0000313" key="5">
    <source>
        <dbReference type="RefSeq" id="XP_020088925.1"/>
    </source>
</evidence>
<dbReference type="PANTHER" id="PTHR35490:SF2">
    <property type="entry name" value="BACTERIOPHAGE N4 ADSORPTION B PROTEIN"/>
    <property type="match status" value="1"/>
</dbReference>
<dbReference type="PANTHER" id="PTHR35490">
    <property type="entry name" value="BACTERIOPHAGE N4 ADSORPTION B PROTEIN"/>
    <property type="match status" value="1"/>
</dbReference>
<organism evidence="6">
    <name type="scientific">Ananas comosus</name>
    <name type="common">Pineapple</name>
    <name type="synonym">Ananas ananas</name>
    <dbReference type="NCBI Taxonomy" id="4615"/>
    <lineage>
        <taxon>Eukaryota</taxon>
        <taxon>Viridiplantae</taxon>
        <taxon>Streptophyta</taxon>
        <taxon>Embryophyta</taxon>
        <taxon>Tracheophyta</taxon>
        <taxon>Spermatophyta</taxon>
        <taxon>Magnoliopsida</taxon>
        <taxon>Liliopsida</taxon>
        <taxon>Poales</taxon>
        <taxon>Bromeliaceae</taxon>
        <taxon>Bromelioideae</taxon>
        <taxon>Ananas</taxon>
    </lineage>
</organism>
<proteinExistence type="predicted"/>
<feature type="region of interest" description="Disordered" evidence="2">
    <location>
        <begin position="9"/>
        <end position="217"/>
    </location>
</feature>
<evidence type="ECO:0000313" key="4">
    <source>
        <dbReference type="Proteomes" id="UP000515123"/>
    </source>
</evidence>